<dbReference type="InterPro" id="IPR056647">
    <property type="entry name" value="DUF7745"/>
</dbReference>
<evidence type="ECO:0000259" key="1">
    <source>
        <dbReference type="Pfam" id="PF24924"/>
    </source>
</evidence>
<dbReference type="EMBL" id="KQ485090">
    <property type="protein sequence ID" value="KYP32847.1"/>
    <property type="molecule type" value="Genomic_DNA"/>
</dbReference>
<keyword evidence="3" id="KW-1185">Reference proteome</keyword>
<feature type="domain" description="DUF7745" evidence="1">
    <location>
        <begin position="1"/>
        <end position="52"/>
    </location>
</feature>
<gene>
    <name evidence="2" type="ORF">KK1_046365</name>
</gene>
<name>A0A151QRC0_CAJCA</name>
<dbReference type="AlphaFoldDB" id="A0A151QRC0"/>
<dbReference type="Proteomes" id="UP000075243">
    <property type="component" value="Unassembled WGS sequence"/>
</dbReference>
<sequence length="52" mass="5850">MVDHAIINTFFTWGAYLKSLVPTMLANTLIFVDICSQKLGKQLKCCSPLLYV</sequence>
<evidence type="ECO:0000313" key="3">
    <source>
        <dbReference type="Proteomes" id="UP000075243"/>
    </source>
</evidence>
<accession>A0A151QRC0</accession>
<organism evidence="2 3">
    <name type="scientific">Cajanus cajan</name>
    <name type="common">Pigeon pea</name>
    <name type="synonym">Cajanus indicus</name>
    <dbReference type="NCBI Taxonomy" id="3821"/>
    <lineage>
        <taxon>Eukaryota</taxon>
        <taxon>Viridiplantae</taxon>
        <taxon>Streptophyta</taxon>
        <taxon>Embryophyta</taxon>
        <taxon>Tracheophyta</taxon>
        <taxon>Spermatophyta</taxon>
        <taxon>Magnoliopsida</taxon>
        <taxon>eudicotyledons</taxon>
        <taxon>Gunneridae</taxon>
        <taxon>Pentapetalae</taxon>
        <taxon>rosids</taxon>
        <taxon>fabids</taxon>
        <taxon>Fabales</taxon>
        <taxon>Fabaceae</taxon>
        <taxon>Papilionoideae</taxon>
        <taxon>50 kb inversion clade</taxon>
        <taxon>NPAAA clade</taxon>
        <taxon>indigoferoid/millettioid clade</taxon>
        <taxon>Phaseoleae</taxon>
        <taxon>Cajanus</taxon>
    </lineage>
</organism>
<proteinExistence type="predicted"/>
<evidence type="ECO:0000313" key="2">
    <source>
        <dbReference type="EMBL" id="KYP32847.1"/>
    </source>
</evidence>
<reference evidence="2" key="1">
    <citation type="journal article" date="2012" name="Nat. Biotechnol.">
        <title>Draft genome sequence of pigeonpea (Cajanus cajan), an orphan legume crop of resource-poor farmers.</title>
        <authorList>
            <person name="Varshney R.K."/>
            <person name="Chen W."/>
            <person name="Li Y."/>
            <person name="Bharti A.K."/>
            <person name="Saxena R.K."/>
            <person name="Schlueter J.A."/>
            <person name="Donoghue M.T."/>
            <person name="Azam S."/>
            <person name="Fan G."/>
            <person name="Whaley A.M."/>
            <person name="Farmer A.D."/>
            <person name="Sheridan J."/>
            <person name="Iwata A."/>
            <person name="Tuteja R."/>
            <person name="Penmetsa R.V."/>
            <person name="Wu W."/>
            <person name="Upadhyaya H.D."/>
            <person name="Yang S.P."/>
            <person name="Shah T."/>
            <person name="Saxena K.B."/>
            <person name="Michael T."/>
            <person name="McCombie W.R."/>
            <person name="Yang B."/>
            <person name="Zhang G."/>
            <person name="Yang H."/>
            <person name="Wang J."/>
            <person name="Spillane C."/>
            <person name="Cook D.R."/>
            <person name="May G.D."/>
            <person name="Xu X."/>
            <person name="Jackson S.A."/>
        </authorList>
    </citation>
    <scope>NUCLEOTIDE SEQUENCE [LARGE SCALE GENOMIC DNA]</scope>
</reference>
<dbReference type="Gramene" id="C.cajan_42591.t">
    <property type="protein sequence ID" value="C.cajan_42591.t.cds1"/>
    <property type="gene ID" value="C.cajan_42591"/>
</dbReference>
<protein>
    <recommendedName>
        <fullName evidence="1">DUF7745 domain-containing protein</fullName>
    </recommendedName>
</protein>
<dbReference type="Pfam" id="PF24924">
    <property type="entry name" value="DUF7745"/>
    <property type="match status" value="1"/>
</dbReference>